<reference evidence="1 2" key="1">
    <citation type="submission" date="2015-09" db="EMBL/GenBank/DDBJ databases">
        <title>Host preference determinants of Valsa canker pathogens revealed by comparative genomics.</title>
        <authorList>
            <person name="Yin Z."/>
            <person name="Huang L."/>
        </authorList>
    </citation>
    <scope>NUCLEOTIDE SEQUENCE [LARGE SCALE GENOMIC DNA]</scope>
    <source>
        <strain evidence="1 2">YSFL</strain>
    </source>
</reference>
<evidence type="ECO:0000313" key="1">
    <source>
        <dbReference type="EMBL" id="ROV98861.1"/>
    </source>
</evidence>
<accession>A0A423W6H5</accession>
<keyword evidence="2" id="KW-1185">Reference proteome</keyword>
<dbReference type="Proteomes" id="UP000284375">
    <property type="component" value="Unassembled WGS sequence"/>
</dbReference>
<dbReference type="EMBL" id="LJZO01000012">
    <property type="protein sequence ID" value="ROV98861.1"/>
    <property type="molecule type" value="Genomic_DNA"/>
</dbReference>
<comment type="caution">
    <text evidence="1">The sequence shown here is derived from an EMBL/GenBank/DDBJ whole genome shotgun (WGS) entry which is preliminary data.</text>
</comment>
<organism evidence="1 2">
    <name type="scientific">Cytospora chrysosperma</name>
    <name type="common">Cytospora canker fungus</name>
    <name type="synonym">Sphaeria chrysosperma</name>
    <dbReference type="NCBI Taxonomy" id="252740"/>
    <lineage>
        <taxon>Eukaryota</taxon>
        <taxon>Fungi</taxon>
        <taxon>Dikarya</taxon>
        <taxon>Ascomycota</taxon>
        <taxon>Pezizomycotina</taxon>
        <taxon>Sordariomycetes</taxon>
        <taxon>Sordariomycetidae</taxon>
        <taxon>Diaporthales</taxon>
        <taxon>Cytosporaceae</taxon>
        <taxon>Cytospora</taxon>
    </lineage>
</organism>
<protein>
    <submittedName>
        <fullName evidence="1">Uncharacterized protein</fullName>
    </submittedName>
</protein>
<sequence length="138" mass="14620">MSGSARSSTRGRKGLDVAEGFYLSAAFSSPLPVPVDSHAYITFDLSNGASLSVKRGDETVWGVWFSVPTIQSDACVRNSSRVVNTVRTTSLHATSDSTGISKCDSAIPTSSGGCEEDSDAKITEVAQLQPRSITINFR</sequence>
<proteinExistence type="predicted"/>
<evidence type="ECO:0000313" key="2">
    <source>
        <dbReference type="Proteomes" id="UP000284375"/>
    </source>
</evidence>
<name>A0A423W6H5_CYTCH</name>
<gene>
    <name evidence="1" type="ORF">VSDG_03723</name>
</gene>
<dbReference type="AlphaFoldDB" id="A0A423W6H5"/>